<feature type="domain" description="J" evidence="3">
    <location>
        <begin position="15"/>
        <end position="99"/>
    </location>
</feature>
<dbReference type="STRING" id="203124.Tery_0757"/>
<dbReference type="OrthoDB" id="494812at2"/>
<protein>
    <submittedName>
        <fullName evidence="4">Heat shock protein DnaJ-like</fullName>
    </submittedName>
</protein>
<dbReference type="eggNOG" id="COG0484">
    <property type="taxonomic scope" value="Bacteria"/>
</dbReference>
<organism evidence="4">
    <name type="scientific">Trichodesmium erythraeum (strain IMS101)</name>
    <dbReference type="NCBI Taxonomy" id="203124"/>
    <lineage>
        <taxon>Bacteria</taxon>
        <taxon>Bacillati</taxon>
        <taxon>Cyanobacteriota</taxon>
        <taxon>Cyanophyceae</taxon>
        <taxon>Oscillatoriophycideae</taxon>
        <taxon>Oscillatoriales</taxon>
        <taxon>Microcoleaceae</taxon>
        <taxon>Trichodesmium</taxon>
    </lineage>
</organism>
<dbReference type="PROSITE" id="PS50076">
    <property type="entry name" value="DNAJ_2"/>
    <property type="match status" value="1"/>
</dbReference>
<dbReference type="PROSITE" id="PS50005">
    <property type="entry name" value="TPR"/>
    <property type="match status" value="1"/>
</dbReference>
<evidence type="ECO:0000259" key="3">
    <source>
        <dbReference type="PROSITE" id="PS50076"/>
    </source>
</evidence>
<dbReference type="eggNOG" id="COG3063">
    <property type="taxonomic scope" value="Bacteria"/>
</dbReference>
<feature type="compositionally biased region" description="Basic residues" evidence="2">
    <location>
        <begin position="281"/>
        <end position="293"/>
    </location>
</feature>
<dbReference type="InterPro" id="IPR019734">
    <property type="entry name" value="TPR_rpt"/>
</dbReference>
<dbReference type="RefSeq" id="WP_011610578.1">
    <property type="nucleotide sequence ID" value="NC_008312.1"/>
</dbReference>
<sequence length="325" mass="37396">MFIFSQGLFKFDFTDHHAILGVSLDAEFDEIRKRYMWLARRLHPDTCPFEKDIDKELANELLSKFVSPAYNKFSKKKERAELFVVLKELRNNITYNRSQIELKTDIAKQIAHGGNYKKTYKLAIQELSDRQYQYLDKTLEITGEISELNLAYLLRKQTQNQDYVMPQRPPTQPPKDNNKSTTIKPKAQNSLVDQACRRAETFISTKNYAQAILELKGTLKTDPNDSRYHALLGFCYLHQNQNTMAKIEIKKALSLNPKDPKALEVQKILEQAKSSNNDRKKTGKVASKTKQKVNKTEVASKTKQKVNKTEQAGGLFGALFGRNKK</sequence>
<dbReference type="SMART" id="SM00028">
    <property type="entry name" value="TPR"/>
    <property type="match status" value="2"/>
</dbReference>
<gene>
    <name evidence="4" type="ordered locus">Tery_0757</name>
</gene>
<name>Q117Y9_TRIEI</name>
<dbReference type="AlphaFoldDB" id="Q117Y9"/>
<dbReference type="HOGENOM" id="CLU_923530_0_0_3"/>
<feature type="repeat" description="TPR" evidence="1">
    <location>
        <begin position="226"/>
        <end position="259"/>
    </location>
</feature>
<dbReference type="EMBL" id="CP000393">
    <property type="protein sequence ID" value="ABG50185.1"/>
    <property type="molecule type" value="Genomic_DNA"/>
</dbReference>
<dbReference type="CDD" id="cd06257">
    <property type="entry name" value="DnaJ"/>
    <property type="match status" value="1"/>
</dbReference>
<dbReference type="InterPro" id="IPR036869">
    <property type="entry name" value="J_dom_sf"/>
</dbReference>
<dbReference type="Gene3D" id="1.25.40.10">
    <property type="entry name" value="Tetratricopeptide repeat domain"/>
    <property type="match status" value="1"/>
</dbReference>
<feature type="region of interest" description="Disordered" evidence="2">
    <location>
        <begin position="164"/>
        <end position="190"/>
    </location>
</feature>
<evidence type="ECO:0000313" key="4">
    <source>
        <dbReference type="EMBL" id="ABG50185.1"/>
    </source>
</evidence>
<dbReference type="InterPro" id="IPR001623">
    <property type="entry name" value="DnaJ_domain"/>
</dbReference>
<proteinExistence type="predicted"/>
<dbReference type="SUPFAM" id="SSF46565">
    <property type="entry name" value="Chaperone J-domain"/>
    <property type="match status" value="1"/>
</dbReference>
<keyword evidence="4" id="KW-0346">Stress response</keyword>
<evidence type="ECO:0000256" key="2">
    <source>
        <dbReference type="SAM" id="MobiDB-lite"/>
    </source>
</evidence>
<evidence type="ECO:0000256" key="1">
    <source>
        <dbReference type="PROSITE-ProRule" id="PRU00339"/>
    </source>
</evidence>
<dbReference type="SMART" id="SM00271">
    <property type="entry name" value="DnaJ"/>
    <property type="match status" value="1"/>
</dbReference>
<accession>Q117Y9</accession>
<dbReference type="InterPro" id="IPR011990">
    <property type="entry name" value="TPR-like_helical_dom_sf"/>
</dbReference>
<dbReference type="KEGG" id="ter:Tery_0757"/>
<feature type="region of interest" description="Disordered" evidence="2">
    <location>
        <begin position="272"/>
        <end position="307"/>
    </location>
</feature>
<dbReference type="SUPFAM" id="SSF48452">
    <property type="entry name" value="TPR-like"/>
    <property type="match status" value="1"/>
</dbReference>
<dbReference type="Pfam" id="PF00226">
    <property type="entry name" value="DnaJ"/>
    <property type="match status" value="1"/>
</dbReference>
<reference evidence="4" key="1">
    <citation type="submission" date="2006-06" db="EMBL/GenBank/DDBJ databases">
        <title>Complete sequence of Trichodesmium erythraeum IMS101.</title>
        <authorList>
            <consortium name="US DOE Joint Genome Institute"/>
            <person name="Copeland A."/>
            <person name="Lucas S."/>
            <person name="Lapidus A."/>
            <person name="Barry K."/>
            <person name="Detter J.C."/>
            <person name="Glavina del Rio T."/>
            <person name="Hammon N."/>
            <person name="Israni S."/>
            <person name="Dalin E."/>
            <person name="Tice H."/>
            <person name="Pitluck S."/>
            <person name="Kiss H."/>
            <person name="Munk A.C."/>
            <person name="Brettin T."/>
            <person name="Bruce D."/>
            <person name="Han C."/>
            <person name="Tapia R."/>
            <person name="Gilna P."/>
            <person name="Schmutz J."/>
            <person name="Larimer F."/>
            <person name="Land M."/>
            <person name="Hauser L."/>
            <person name="Kyrpides N."/>
            <person name="Kim E."/>
            <person name="Richardson P."/>
        </authorList>
    </citation>
    <scope>NUCLEOTIDE SEQUENCE [LARGE SCALE GENOMIC DNA]</scope>
    <source>
        <strain evidence="4">IMS101</strain>
    </source>
</reference>
<dbReference type="Gene3D" id="1.10.287.110">
    <property type="entry name" value="DnaJ domain"/>
    <property type="match status" value="1"/>
</dbReference>
<keyword evidence="1" id="KW-0802">TPR repeat</keyword>
<feature type="compositionally biased region" description="Polar residues" evidence="2">
    <location>
        <begin position="179"/>
        <end position="190"/>
    </location>
</feature>